<dbReference type="STRING" id="35608.A0A2U1KWV9"/>
<dbReference type="SFLD" id="SFLDG01019">
    <property type="entry name" value="Terpene_Cyclase_Like_1_C_Termi"/>
    <property type="match status" value="1"/>
</dbReference>
<dbReference type="Pfam" id="PF01397">
    <property type="entry name" value="Terpene_synth"/>
    <property type="match status" value="1"/>
</dbReference>
<evidence type="ECO:0000313" key="6">
    <source>
        <dbReference type="EMBL" id="PWA41220.1"/>
    </source>
</evidence>
<evidence type="ECO:0000256" key="3">
    <source>
        <dbReference type="ARBA" id="ARBA00022842"/>
    </source>
</evidence>
<dbReference type="PANTHER" id="PTHR31225">
    <property type="entry name" value="OS04G0344100 PROTEIN-RELATED"/>
    <property type="match status" value="1"/>
</dbReference>
<evidence type="ECO:0000259" key="5">
    <source>
        <dbReference type="Pfam" id="PF03936"/>
    </source>
</evidence>
<evidence type="ECO:0000259" key="4">
    <source>
        <dbReference type="Pfam" id="PF01397"/>
    </source>
</evidence>
<dbReference type="FunFam" id="1.50.10.130:FF:000001">
    <property type="entry name" value="Isoprene synthase, chloroplastic"/>
    <property type="match status" value="1"/>
</dbReference>
<dbReference type="GO" id="GO:0016102">
    <property type="term" value="P:diterpenoid biosynthetic process"/>
    <property type="evidence" value="ECO:0007669"/>
    <property type="project" value="InterPro"/>
</dbReference>
<dbReference type="SUPFAM" id="SSF48576">
    <property type="entry name" value="Terpenoid synthases"/>
    <property type="match status" value="1"/>
</dbReference>
<keyword evidence="3" id="KW-0460">Magnesium</keyword>
<dbReference type="Gene3D" id="1.10.600.10">
    <property type="entry name" value="Farnesyl Diphosphate Synthase"/>
    <property type="match status" value="1"/>
</dbReference>
<dbReference type="InterPro" id="IPR044814">
    <property type="entry name" value="Terpene_cyclase_plant_C1"/>
</dbReference>
<comment type="cofactor">
    <cofactor evidence="1">
        <name>Mg(2+)</name>
        <dbReference type="ChEBI" id="CHEBI:18420"/>
    </cofactor>
</comment>
<dbReference type="InterPro" id="IPR034741">
    <property type="entry name" value="Terpene_cyclase-like_1_C"/>
</dbReference>
<dbReference type="CDD" id="cd00684">
    <property type="entry name" value="Terpene_cyclase_plant_C1"/>
    <property type="match status" value="1"/>
</dbReference>
<reference evidence="6 7" key="1">
    <citation type="journal article" date="2018" name="Mol. Plant">
        <title>The genome of Artemisia annua provides insight into the evolution of Asteraceae family and artemisinin biosynthesis.</title>
        <authorList>
            <person name="Shen Q."/>
            <person name="Zhang L."/>
            <person name="Liao Z."/>
            <person name="Wang S."/>
            <person name="Yan T."/>
            <person name="Shi P."/>
            <person name="Liu M."/>
            <person name="Fu X."/>
            <person name="Pan Q."/>
            <person name="Wang Y."/>
            <person name="Lv Z."/>
            <person name="Lu X."/>
            <person name="Zhang F."/>
            <person name="Jiang W."/>
            <person name="Ma Y."/>
            <person name="Chen M."/>
            <person name="Hao X."/>
            <person name="Li L."/>
            <person name="Tang Y."/>
            <person name="Lv G."/>
            <person name="Zhou Y."/>
            <person name="Sun X."/>
            <person name="Brodelius P.E."/>
            <person name="Rose J.K.C."/>
            <person name="Tang K."/>
        </authorList>
    </citation>
    <scope>NUCLEOTIDE SEQUENCE [LARGE SCALE GENOMIC DNA]</scope>
    <source>
        <strain evidence="7">cv. Huhao1</strain>
        <tissue evidence="6">Leaf</tissue>
    </source>
</reference>
<dbReference type="Gene3D" id="1.50.10.130">
    <property type="entry name" value="Terpene synthase, N-terminal domain"/>
    <property type="match status" value="1"/>
</dbReference>
<comment type="caution">
    <text evidence="6">The sequence shown here is derived from an EMBL/GenBank/DDBJ whole genome shotgun (WGS) entry which is preliminary data.</text>
</comment>
<dbReference type="AlphaFoldDB" id="A0A2U1KWV9"/>
<protein>
    <submittedName>
        <fullName evidence="6">Camphene synthase</fullName>
    </submittedName>
</protein>
<dbReference type="Pfam" id="PF03936">
    <property type="entry name" value="Terpene_synth_C"/>
    <property type="match status" value="1"/>
</dbReference>
<evidence type="ECO:0000256" key="1">
    <source>
        <dbReference type="ARBA" id="ARBA00001946"/>
    </source>
</evidence>
<keyword evidence="2" id="KW-0479">Metal-binding</keyword>
<feature type="domain" description="Terpene synthase N-terminal" evidence="4">
    <location>
        <begin position="91"/>
        <end position="250"/>
    </location>
</feature>
<dbReference type="InterPro" id="IPR008949">
    <property type="entry name" value="Isoprenoid_synthase_dom_sf"/>
</dbReference>
<dbReference type="InterPro" id="IPR008930">
    <property type="entry name" value="Terpenoid_cyclase/PrenylTrfase"/>
</dbReference>
<dbReference type="GO" id="GO:0000287">
    <property type="term" value="F:magnesium ion binding"/>
    <property type="evidence" value="ECO:0007669"/>
    <property type="project" value="InterPro"/>
</dbReference>
<dbReference type="InterPro" id="IPR005630">
    <property type="entry name" value="Terpene_synthase_metal-bd"/>
</dbReference>
<name>A0A2U1KWV9_ARTAN</name>
<evidence type="ECO:0000313" key="7">
    <source>
        <dbReference type="Proteomes" id="UP000245207"/>
    </source>
</evidence>
<dbReference type="SUPFAM" id="SSF48239">
    <property type="entry name" value="Terpenoid cyclases/Protein prenyltransferases"/>
    <property type="match status" value="1"/>
</dbReference>
<gene>
    <name evidence="6" type="ORF">CTI12_AA556040</name>
</gene>
<dbReference type="GO" id="GO:0010333">
    <property type="term" value="F:terpene synthase activity"/>
    <property type="evidence" value="ECO:0007669"/>
    <property type="project" value="InterPro"/>
</dbReference>
<accession>A0A2U1KWV9</accession>
<organism evidence="6 7">
    <name type="scientific">Artemisia annua</name>
    <name type="common">Sweet wormwood</name>
    <dbReference type="NCBI Taxonomy" id="35608"/>
    <lineage>
        <taxon>Eukaryota</taxon>
        <taxon>Viridiplantae</taxon>
        <taxon>Streptophyta</taxon>
        <taxon>Embryophyta</taxon>
        <taxon>Tracheophyta</taxon>
        <taxon>Spermatophyta</taxon>
        <taxon>Magnoliopsida</taxon>
        <taxon>eudicotyledons</taxon>
        <taxon>Gunneridae</taxon>
        <taxon>Pentapetalae</taxon>
        <taxon>asterids</taxon>
        <taxon>campanulids</taxon>
        <taxon>Asterales</taxon>
        <taxon>Asteraceae</taxon>
        <taxon>Asteroideae</taxon>
        <taxon>Anthemideae</taxon>
        <taxon>Artemisiinae</taxon>
        <taxon>Artemisia</taxon>
    </lineage>
</organism>
<dbReference type="FunFam" id="1.10.600.10:FF:000007">
    <property type="entry name" value="Isoprene synthase, chloroplastic"/>
    <property type="match status" value="1"/>
</dbReference>
<sequence length="619" mass="71846">MASIFALASPFLVSNSSLVRKNIFLNRNNKKNVACQKRVYSSPHFELTDVACQKRVNSSPHFELTDVSTVSPIIRRSASYPPSLWPYERIQAINSKYTGEKYAARLESLKDDVRNMIYKENEKAENLLSILNLVDDLQRLGIWYHFADDISNVLDNVYNKYYKSPEKWNTLDLNLKALGFRILRHNGYHITQDIFEDIKDEICIKGHSIEDTLGMLNLYEASYHSFEDENILDEARDFTTKYLQESLGTISDPYVSSLTSHALDMPLHWRVARVETKWFIEAYEKRSGMNPTVLNLAKLDFNMVQAVHQEDLKHASRWWRTTKWDDKLSFARDRVVENYMWTIANSYRPQFTLLRRTLTKVFAIICIVDDTYDVHGTLDELEKFTDVISRWNIYAIEELPDYMKICFLGFYNSINDMAYTTLTDTGSFILPYLQKAWEDLCKAYLVEARWYHTKYMPTFKEYLDIAEVSISVPLMLTHNSFVMNVCSTEEVIQSMDKIKNIIRYSALITRLANDLGTSPDEMARGDTPKAVQCYMHETGATEKEARAHVRSLIIKLWQKLNKERAGLKTTYLKEFGECAANFGRMAQFMYEVLQDGHGHDIDLTEAYVLSLVVNPIQGV</sequence>
<dbReference type="InterPro" id="IPR036965">
    <property type="entry name" value="Terpene_synth_N_sf"/>
</dbReference>
<dbReference type="SFLD" id="SFLDS00005">
    <property type="entry name" value="Isoprenoid_Synthase_Type_I"/>
    <property type="match status" value="1"/>
</dbReference>
<dbReference type="InterPro" id="IPR001906">
    <property type="entry name" value="Terpene_synth_N"/>
</dbReference>
<dbReference type="OrthoDB" id="1936865at2759"/>
<dbReference type="InterPro" id="IPR050148">
    <property type="entry name" value="Terpene_synthase-like"/>
</dbReference>
<dbReference type="Proteomes" id="UP000245207">
    <property type="component" value="Unassembled WGS sequence"/>
</dbReference>
<evidence type="ECO:0000256" key="2">
    <source>
        <dbReference type="ARBA" id="ARBA00022723"/>
    </source>
</evidence>
<proteinExistence type="predicted"/>
<feature type="domain" description="Terpene synthase metal-binding" evidence="5">
    <location>
        <begin position="324"/>
        <end position="558"/>
    </location>
</feature>
<keyword evidence="7" id="KW-1185">Reference proteome</keyword>
<dbReference type="PANTHER" id="PTHR31225:SF9">
    <property type="entry name" value="TERPENE SYNTHASE 10"/>
    <property type="match status" value="1"/>
</dbReference>
<dbReference type="EMBL" id="PKPP01013225">
    <property type="protein sequence ID" value="PWA41220.1"/>
    <property type="molecule type" value="Genomic_DNA"/>
</dbReference>